<dbReference type="FunFam" id="3.90.1170.20:FF:000001">
    <property type="entry name" value="Nicotinate-nucleotide diphosphorylase (Carboxylating)"/>
    <property type="match status" value="1"/>
</dbReference>
<evidence type="ECO:0000313" key="16">
    <source>
        <dbReference type="EMBL" id="CAA6829819.1"/>
    </source>
</evidence>
<comment type="pathway">
    <text evidence="2">Cofactor biosynthesis; NAD(+) biosynthesis; nicotinate D-ribonucleotide from quinolinate: step 1/1.</text>
</comment>
<gene>
    <name evidence="16" type="ORF">HELGO_WM25606</name>
</gene>
<dbReference type="CDD" id="cd01572">
    <property type="entry name" value="QPRTase"/>
    <property type="match status" value="1"/>
</dbReference>
<dbReference type="EMBL" id="CACVAQ010000520">
    <property type="protein sequence ID" value="CAA6829819.1"/>
    <property type="molecule type" value="Genomic_DNA"/>
</dbReference>
<dbReference type="InterPro" id="IPR027277">
    <property type="entry name" value="NadC/ModD"/>
</dbReference>
<feature type="binding site" evidence="13">
    <location>
        <position position="167"/>
    </location>
    <ligand>
        <name>substrate</name>
    </ligand>
</feature>
<dbReference type="UniPathway" id="UPA00253">
    <property type="reaction ID" value="UER00331"/>
</dbReference>
<protein>
    <recommendedName>
        <fullName evidence="11">Probable nicotinate-nucleotide pyrophosphorylase [carboxylating]</fullName>
        <ecNumber evidence="5">2.4.2.19</ecNumber>
    </recommendedName>
    <alternativeName>
        <fullName evidence="9">Quinolinate phosphoribosyltransferase [decarboxylating]</fullName>
    </alternativeName>
</protein>
<evidence type="ECO:0000256" key="13">
    <source>
        <dbReference type="PIRSR" id="PIRSR006250-1"/>
    </source>
</evidence>
<evidence type="ECO:0000256" key="4">
    <source>
        <dbReference type="ARBA" id="ARBA00011218"/>
    </source>
</evidence>
<comment type="subunit">
    <text evidence="4">Hexamer formed by 3 homodimers.</text>
</comment>
<comment type="function">
    <text evidence="1">Involved in the catabolism of quinolinic acid (QA).</text>
</comment>
<dbReference type="InterPro" id="IPR036068">
    <property type="entry name" value="Nicotinate_pribotase-like_C"/>
</dbReference>
<organism evidence="16">
    <name type="scientific">uncultured Aureispira sp</name>
    <dbReference type="NCBI Taxonomy" id="1331704"/>
    <lineage>
        <taxon>Bacteria</taxon>
        <taxon>Pseudomonadati</taxon>
        <taxon>Bacteroidota</taxon>
        <taxon>Saprospiria</taxon>
        <taxon>Saprospirales</taxon>
        <taxon>Saprospiraceae</taxon>
        <taxon>Aureispira</taxon>
        <taxon>environmental samples</taxon>
    </lineage>
</organism>
<dbReference type="EC" id="2.4.2.19" evidence="5"/>
<feature type="binding site" evidence="13">
    <location>
        <begin position="266"/>
        <end position="268"/>
    </location>
    <ligand>
        <name>substrate</name>
    </ligand>
</feature>
<dbReference type="InterPro" id="IPR037128">
    <property type="entry name" value="Quinolinate_PRibosylTase_N_sf"/>
</dbReference>
<feature type="binding site" evidence="13">
    <location>
        <begin position="133"/>
        <end position="135"/>
    </location>
    <ligand>
        <name>substrate</name>
    </ligand>
</feature>
<dbReference type="AlphaFoldDB" id="A0A6S6UD32"/>
<feature type="binding site" evidence="13">
    <location>
        <begin position="245"/>
        <end position="247"/>
    </location>
    <ligand>
        <name>substrate</name>
    </ligand>
</feature>
<dbReference type="PIRSF" id="PIRSF006250">
    <property type="entry name" value="NadC_ModD"/>
    <property type="match status" value="1"/>
</dbReference>
<feature type="binding site" evidence="13">
    <location>
        <position position="222"/>
    </location>
    <ligand>
        <name>substrate</name>
    </ligand>
</feature>
<dbReference type="InterPro" id="IPR004393">
    <property type="entry name" value="NadC"/>
</dbReference>
<keyword evidence="8 12" id="KW-0808">Transferase</keyword>
<keyword evidence="6" id="KW-0662">Pyridine nucleotide biosynthesis</keyword>
<evidence type="ECO:0000256" key="1">
    <source>
        <dbReference type="ARBA" id="ARBA00003237"/>
    </source>
</evidence>
<evidence type="ECO:0000256" key="5">
    <source>
        <dbReference type="ARBA" id="ARBA00011944"/>
    </source>
</evidence>
<feature type="binding site" evidence="13">
    <location>
        <position position="157"/>
    </location>
    <ligand>
        <name>substrate</name>
    </ligand>
</feature>
<feature type="domain" description="Quinolinate phosphoribosyl transferase C-terminal" evidence="14">
    <location>
        <begin position="112"/>
        <end position="281"/>
    </location>
</feature>
<dbReference type="PANTHER" id="PTHR32179:SF3">
    <property type="entry name" value="NICOTINATE-NUCLEOTIDE PYROPHOSPHORYLASE [CARBOXYLATING]"/>
    <property type="match status" value="1"/>
</dbReference>
<dbReference type="NCBIfam" id="TIGR00078">
    <property type="entry name" value="nadC"/>
    <property type="match status" value="1"/>
</dbReference>
<dbReference type="InterPro" id="IPR002638">
    <property type="entry name" value="Quinolinate_PRibosylTrfase_C"/>
</dbReference>
<dbReference type="Gene3D" id="3.20.20.70">
    <property type="entry name" value="Aldolase class I"/>
    <property type="match status" value="1"/>
</dbReference>
<evidence type="ECO:0000256" key="8">
    <source>
        <dbReference type="ARBA" id="ARBA00022679"/>
    </source>
</evidence>
<dbReference type="Gene3D" id="3.90.1170.20">
    <property type="entry name" value="Quinolinate phosphoribosyl transferase, N-terminal domain"/>
    <property type="match status" value="1"/>
</dbReference>
<evidence type="ECO:0000256" key="11">
    <source>
        <dbReference type="ARBA" id="ARBA00069173"/>
    </source>
</evidence>
<dbReference type="InterPro" id="IPR013785">
    <property type="entry name" value="Aldolase_TIM"/>
</dbReference>
<reference evidence="16" key="1">
    <citation type="submission" date="2020-01" db="EMBL/GenBank/DDBJ databases">
        <authorList>
            <person name="Meier V. D."/>
            <person name="Meier V D."/>
        </authorList>
    </citation>
    <scope>NUCLEOTIDE SEQUENCE</scope>
    <source>
        <strain evidence="16">HLG_WM_MAG_10</strain>
    </source>
</reference>
<evidence type="ECO:0000256" key="12">
    <source>
        <dbReference type="PIRNR" id="PIRNR006250"/>
    </source>
</evidence>
<evidence type="ECO:0000256" key="3">
    <source>
        <dbReference type="ARBA" id="ARBA00009400"/>
    </source>
</evidence>
<sequence>MNKIDNQELTNFITNALHEDVQDGDHTSLACVPKEAIGKAKLLVKDDGILAGVELAKKIFYQVDPSFEIDVFIEDGTPVKYGEIAFEVRGKSQAILKAERLVLNAMQRMSGIATLSRQFVTAVEGLNVQILDTRKTTPLLRFLEKWAVRIGGATNYRTGLYDRIMIKDNHIDFCGTITQAVIQTQAYLKEQELDLEITLEVRDMKELEEALTVGQINRIMLDNFDTETMRKAVALIDGRFEIEASGGITLETVRGYAETGVGFISVGALTHSFRSMDLSLKKK</sequence>
<keyword evidence="7 12" id="KW-0328">Glycosyltransferase</keyword>
<dbReference type="GO" id="GO:0004514">
    <property type="term" value="F:nicotinate-nucleotide diphosphorylase (carboxylating) activity"/>
    <property type="evidence" value="ECO:0007669"/>
    <property type="project" value="UniProtKB-EC"/>
</dbReference>
<feature type="binding site" evidence="13">
    <location>
        <position position="200"/>
    </location>
    <ligand>
        <name>substrate</name>
    </ligand>
</feature>
<evidence type="ECO:0000256" key="10">
    <source>
        <dbReference type="ARBA" id="ARBA00047445"/>
    </source>
</evidence>
<accession>A0A6S6UD32</accession>
<name>A0A6S6UD32_9BACT</name>
<proteinExistence type="inferred from homology"/>
<evidence type="ECO:0000256" key="2">
    <source>
        <dbReference type="ARBA" id="ARBA00004893"/>
    </source>
</evidence>
<feature type="domain" description="Quinolinate phosphoribosyl transferase N-terminal" evidence="15">
    <location>
        <begin position="25"/>
        <end position="110"/>
    </location>
</feature>
<evidence type="ECO:0000256" key="6">
    <source>
        <dbReference type="ARBA" id="ARBA00022642"/>
    </source>
</evidence>
<comment type="similarity">
    <text evidence="3 12">Belongs to the NadC/ModD family.</text>
</comment>
<evidence type="ECO:0000259" key="15">
    <source>
        <dbReference type="Pfam" id="PF02749"/>
    </source>
</evidence>
<feature type="binding site" evidence="13">
    <location>
        <position position="100"/>
    </location>
    <ligand>
        <name>substrate</name>
    </ligand>
</feature>
<dbReference type="SUPFAM" id="SSF54675">
    <property type="entry name" value="Nicotinate/Quinolinate PRTase N-terminal domain-like"/>
    <property type="match status" value="1"/>
</dbReference>
<dbReference type="GO" id="GO:0009435">
    <property type="term" value="P:NAD+ biosynthetic process"/>
    <property type="evidence" value="ECO:0007669"/>
    <property type="project" value="UniProtKB-UniPathway"/>
</dbReference>
<dbReference type="PANTHER" id="PTHR32179">
    <property type="entry name" value="NICOTINATE-NUCLEOTIDE PYROPHOSPHORYLASE [CARBOXYLATING]"/>
    <property type="match status" value="1"/>
</dbReference>
<dbReference type="Pfam" id="PF01729">
    <property type="entry name" value="QRPTase_C"/>
    <property type="match status" value="1"/>
</dbReference>
<dbReference type="FunFam" id="3.20.20.70:FF:000030">
    <property type="entry name" value="Nicotinate-nucleotide pyrophosphorylase, carboxylating"/>
    <property type="match status" value="1"/>
</dbReference>
<dbReference type="GO" id="GO:0034213">
    <property type="term" value="P:quinolinate catabolic process"/>
    <property type="evidence" value="ECO:0007669"/>
    <property type="project" value="TreeGrafter"/>
</dbReference>
<dbReference type="Pfam" id="PF02749">
    <property type="entry name" value="QRPTase_N"/>
    <property type="match status" value="1"/>
</dbReference>
<evidence type="ECO:0000259" key="14">
    <source>
        <dbReference type="Pfam" id="PF01729"/>
    </source>
</evidence>
<evidence type="ECO:0000256" key="7">
    <source>
        <dbReference type="ARBA" id="ARBA00022676"/>
    </source>
</evidence>
<evidence type="ECO:0000256" key="9">
    <source>
        <dbReference type="ARBA" id="ARBA00033102"/>
    </source>
</evidence>
<dbReference type="GO" id="GO:0005737">
    <property type="term" value="C:cytoplasm"/>
    <property type="evidence" value="ECO:0007669"/>
    <property type="project" value="TreeGrafter"/>
</dbReference>
<dbReference type="InterPro" id="IPR022412">
    <property type="entry name" value="Quinolinate_PRibosylTrfase_N"/>
</dbReference>
<dbReference type="SUPFAM" id="SSF51690">
    <property type="entry name" value="Nicotinate/Quinolinate PRTase C-terminal domain-like"/>
    <property type="match status" value="1"/>
</dbReference>
<comment type="catalytic activity">
    <reaction evidence="10">
        <text>nicotinate beta-D-ribonucleotide + CO2 + diphosphate = quinolinate + 5-phospho-alpha-D-ribose 1-diphosphate + 2 H(+)</text>
        <dbReference type="Rhea" id="RHEA:12733"/>
        <dbReference type="ChEBI" id="CHEBI:15378"/>
        <dbReference type="ChEBI" id="CHEBI:16526"/>
        <dbReference type="ChEBI" id="CHEBI:29959"/>
        <dbReference type="ChEBI" id="CHEBI:33019"/>
        <dbReference type="ChEBI" id="CHEBI:57502"/>
        <dbReference type="ChEBI" id="CHEBI:58017"/>
        <dbReference type="EC" id="2.4.2.19"/>
    </reaction>
</comment>